<evidence type="ECO:0000256" key="3">
    <source>
        <dbReference type="ARBA" id="ARBA00022989"/>
    </source>
</evidence>
<comment type="subcellular location">
    <subcellularLocation>
        <location evidence="1">Membrane</location>
        <topology evidence="1">Multi-pass membrane protein</topology>
    </subcellularLocation>
</comment>
<feature type="transmembrane region" description="Helical" evidence="5">
    <location>
        <begin position="380"/>
        <end position="397"/>
    </location>
</feature>
<evidence type="ECO:0000259" key="6">
    <source>
        <dbReference type="Pfam" id="PF04932"/>
    </source>
</evidence>
<evidence type="ECO:0000256" key="5">
    <source>
        <dbReference type="SAM" id="Phobius"/>
    </source>
</evidence>
<proteinExistence type="predicted"/>
<dbReference type="Pfam" id="PF04932">
    <property type="entry name" value="Wzy_C"/>
    <property type="match status" value="1"/>
</dbReference>
<evidence type="ECO:0000256" key="4">
    <source>
        <dbReference type="ARBA" id="ARBA00023136"/>
    </source>
</evidence>
<keyword evidence="2 5" id="KW-0812">Transmembrane</keyword>
<dbReference type="InterPro" id="IPR051533">
    <property type="entry name" value="WaaL-like"/>
</dbReference>
<evidence type="ECO:0000256" key="2">
    <source>
        <dbReference type="ARBA" id="ARBA00022692"/>
    </source>
</evidence>
<feature type="transmembrane region" description="Helical" evidence="5">
    <location>
        <begin position="204"/>
        <end position="221"/>
    </location>
</feature>
<keyword evidence="8" id="KW-1185">Reference proteome</keyword>
<evidence type="ECO:0000313" key="7">
    <source>
        <dbReference type="EMBL" id="ASJ70997.1"/>
    </source>
</evidence>
<reference evidence="7 8" key="1">
    <citation type="submission" date="2016-12" db="EMBL/GenBank/DDBJ databases">
        <authorList>
            <person name="Song W.-J."/>
            <person name="Kurnit D.M."/>
        </authorList>
    </citation>
    <scope>NUCLEOTIDE SEQUENCE [LARGE SCALE GENOMIC DNA]</scope>
    <source>
        <strain evidence="7 8">IMCC3135</strain>
    </source>
</reference>
<dbReference type="AlphaFoldDB" id="A0A2Z2NTP9"/>
<dbReference type="Proteomes" id="UP000250079">
    <property type="component" value="Chromosome"/>
</dbReference>
<feature type="transmembrane region" description="Helical" evidence="5">
    <location>
        <begin position="57"/>
        <end position="75"/>
    </location>
</feature>
<feature type="transmembrane region" description="Helical" evidence="5">
    <location>
        <begin position="227"/>
        <end position="246"/>
    </location>
</feature>
<keyword evidence="4 5" id="KW-0472">Membrane</keyword>
<accession>A0A2Z2NTP9</accession>
<dbReference type="PANTHER" id="PTHR37422:SF13">
    <property type="entry name" value="LIPOPOLYSACCHARIDE BIOSYNTHESIS PROTEIN PA4999-RELATED"/>
    <property type="match status" value="1"/>
</dbReference>
<sequence length="430" mass="47733">MQMYPEARSRTTVHVALLIQERAVALMFGAYLCFVFIGSRPYQNLLIADSSGETDVFRQLAVFGLCILAALVFLVERHRSRVSILMLLYTLVFCGFLLLSSRWSQFPEFVIRRAGMVTLVSVSLCVLIDYLYRTRLLLPTLVAVLGVVLLIDVLSMVFLYSQSIDHDGRWKGIHIHKNVAGGIMAVSAITFAWLTTLCQRRQSVFTALATIVSLVFLVLTASKTSLALFAGCSALMFLLLTLRLLHSLGGLKALIIVLAAVVLVIATVDMPRALIGLLKLFYGDVTLTGRIWIWDFVLAKHNEAFWLGHGFGSFWGMGADTPAIREDLPSVREFGQAHNGYLDILVQTGVVGLCFFGVMLLYVVGLGIKRVVSDVSDWKKVALCVNIILFVMLHNLLESTWLSVLSVEWTVFIIAAFYLVLDRPQSTNAS</sequence>
<dbReference type="KEGG" id="gai:IMCC3135_04420"/>
<feature type="transmembrane region" description="Helical" evidence="5">
    <location>
        <begin position="82"/>
        <end position="103"/>
    </location>
</feature>
<dbReference type="GO" id="GO:0016020">
    <property type="term" value="C:membrane"/>
    <property type="evidence" value="ECO:0007669"/>
    <property type="project" value="UniProtKB-SubCell"/>
</dbReference>
<dbReference type="EMBL" id="CP018632">
    <property type="protein sequence ID" value="ASJ70997.1"/>
    <property type="molecule type" value="Genomic_DNA"/>
</dbReference>
<evidence type="ECO:0000256" key="1">
    <source>
        <dbReference type="ARBA" id="ARBA00004141"/>
    </source>
</evidence>
<organism evidence="7 8">
    <name type="scientific">Granulosicoccus antarcticus IMCC3135</name>
    <dbReference type="NCBI Taxonomy" id="1192854"/>
    <lineage>
        <taxon>Bacteria</taxon>
        <taxon>Pseudomonadati</taxon>
        <taxon>Pseudomonadota</taxon>
        <taxon>Gammaproteobacteria</taxon>
        <taxon>Chromatiales</taxon>
        <taxon>Granulosicoccaceae</taxon>
        <taxon>Granulosicoccus</taxon>
    </lineage>
</organism>
<name>A0A2Z2NTP9_9GAMM</name>
<gene>
    <name evidence="7" type="ORF">IMCC3135_04420</name>
</gene>
<feature type="transmembrane region" description="Helical" evidence="5">
    <location>
        <begin position="136"/>
        <end position="159"/>
    </location>
</feature>
<feature type="transmembrane region" description="Helical" evidence="5">
    <location>
        <begin position="109"/>
        <end position="129"/>
    </location>
</feature>
<feature type="transmembrane region" description="Helical" evidence="5">
    <location>
        <begin position="179"/>
        <end position="197"/>
    </location>
</feature>
<dbReference type="PANTHER" id="PTHR37422">
    <property type="entry name" value="TEICHURONIC ACID BIOSYNTHESIS PROTEIN TUAE"/>
    <property type="match status" value="1"/>
</dbReference>
<dbReference type="InterPro" id="IPR007016">
    <property type="entry name" value="O-antigen_ligase-rel_domated"/>
</dbReference>
<feature type="transmembrane region" description="Helical" evidence="5">
    <location>
        <begin position="12"/>
        <end position="37"/>
    </location>
</feature>
<feature type="transmembrane region" description="Helical" evidence="5">
    <location>
        <begin position="253"/>
        <end position="275"/>
    </location>
</feature>
<feature type="transmembrane region" description="Helical" evidence="5">
    <location>
        <begin position="344"/>
        <end position="368"/>
    </location>
</feature>
<feature type="transmembrane region" description="Helical" evidence="5">
    <location>
        <begin position="403"/>
        <end position="421"/>
    </location>
</feature>
<protein>
    <recommendedName>
        <fullName evidence="6">O-antigen ligase-related domain-containing protein</fullName>
    </recommendedName>
</protein>
<feature type="domain" description="O-antigen ligase-related" evidence="6">
    <location>
        <begin position="209"/>
        <end position="356"/>
    </location>
</feature>
<evidence type="ECO:0000313" key="8">
    <source>
        <dbReference type="Proteomes" id="UP000250079"/>
    </source>
</evidence>
<keyword evidence="3 5" id="KW-1133">Transmembrane helix</keyword>